<name>A0A8H3J0L7_9LECA</name>
<feature type="region of interest" description="Disordered" evidence="1">
    <location>
        <begin position="620"/>
        <end position="711"/>
    </location>
</feature>
<evidence type="ECO:0000313" key="2">
    <source>
        <dbReference type="EMBL" id="CAF9938497.1"/>
    </source>
</evidence>
<feature type="region of interest" description="Disordered" evidence="1">
    <location>
        <begin position="550"/>
        <end position="582"/>
    </location>
</feature>
<dbReference type="EMBL" id="CAJPDS010000114">
    <property type="protein sequence ID" value="CAF9938497.1"/>
    <property type="molecule type" value="Genomic_DNA"/>
</dbReference>
<comment type="caution">
    <text evidence="2">The sequence shown here is derived from an EMBL/GenBank/DDBJ whole genome shotgun (WGS) entry which is preliminary data.</text>
</comment>
<feature type="compositionally biased region" description="Polar residues" evidence="1">
    <location>
        <begin position="668"/>
        <end position="687"/>
    </location>
</feature>
<feature type="compositionally biased region" description="Basic and acidic residues" evidence="1">
    <location>
        <begin position="699"/>
        <end position="708"/>
    </location>
</feature>
<keyword evidence="3" id="KW-1185">Reference proteome</keyword>
<feature type="compositionally biased region" description="Basic and acidic residues" evidence="1">
    <location>
        <begin position="300"/>
        <end position="318"/>
    </location>
</feature>
<sequence>MSALAQTFGAPSLISSGFTSFANASILPSSDYLSSSCVQAASDVNVYTTETYKFNVGTEMVTNINTDIVSWGTYLPPEECCQPDLCEITAERVGIIYWPPNLAGTNQSLARSEDSVQTVVSDGFTFTSPSIYVAYTDLRASKSCFAGSRQAGEVYRHTTIAYEPDTLSVGCGLAGPWYPINITLLYDPPTNGEMYLSQGCAGIYASNVAQWESFQAGHNQAASPQFSMPVELKSVDPAWSACKPFALGVWDPPRTLSLVSAMDPTTKHIATTTPVASPGVSLTQPQITPTTSHTVLTLTENHDPKNTGDPKETEDPGTKDSPTQSVAASQADPAIDPSLGLRPSRTQDADSHSAQADLDPSATLQDPKVTVADDSRGTPTVKASNTEDRQHSATANQQASSGENTAAAIPVDLPVFDPLPFLNPHHGPSHGISASGGEVSSKIDPASETHFAHVKSTTDSAVDAHDTGVGNVIDLASNTRLEHSKNPTGSAVGAHDTGVGNAIDPAFMSKAIGLNNIFGAAAGASSTALGGEAGQASKSQSTDINVASATAAAHATDNGSQVGVASTHRSPGLGSDFDPQETAGSYTAATIVVQSSKPGESTEKVGSYRSLDGGFATTTRAAQSDQYEAGSTTGGLSAGSSETGASNPSVVDGLSSSADDGSHRSSAKSETPGSERTTKAMSASNSYGVLISRPTGISEDNREADRQRVNKHHWRHRVLSGAIPGAGDKTNTKVGGNSFHLVRRERLRDKSMDLVIG</sequence>
<feature type="compositionally biased region" description="Polar residues" evidence="1">
    <location>
        <begin position="557"/>
        <end position="569"/>
    </location>
</feature>
<feature type="compositionally biased region" description="Polar residues" evidence="1">
    <location>
        <begin position="392"/>
        <end position="403"/>
    </location>
</feature>
<evidence type="ECO:0000256" key="1">
    <source>
        <dbReference type="SAM" id="MobiDB-lite"/>
    </source>
</evidence>
<feature type="region of interest" description="Disordered" evidence="1">
    <location>
        <begin position="293"/>
        <end position="403"/>
    </location>
</feature>
<reference evidence="2" key="1">
    <citation type="submission" date="2021-03" db="EMBL/GenBank/DDBJ databases">
        <authorList>
            <person name="Tagirdzhanova G."/>
        </authorList>
    </citation>
    <scope>NUCLEOTIDE SEQUENCE</scope>
</reference>
<organism evidence="2 3">
    <name type="scientific">Heterodermia speciosa</name>
    <dbReference type="NCBI Taxonomy" id="116794"/>
    <lineage>
        <taxon>Eukaryota</taxon>
        <taxon>Fungi</taxon>
        <taxon>Dikarya</taxon>
        <taxon>Ascomycota</taxon>
        <taxon>Pezizomycotina</taxon>
        <taxon>Lecanoromycetes</taxon>
        <taxon>OSLEUM clade</taxon>
        <taxon>Lecanoromycetidae</taxon>
        <taxon>Caliciales</taxon>
        <taxon>Physciaceae</taxon>
        <taxon>Heterodermia</taxon>
    </lineage>
</organism>
<evidence type="ECO:0000313" key="3">
    <source>
        <dbReference type="Proteomes" id="UP000664521"/>
    </source>
</evidence>
<gene>
    <name evidence="2" type="ORF">HETSPECPRED_001093</name>
</gene>
<dbReference type="AlphaFoldDB" id="A0A8H3J0L7"/>
<protein>
    <submittedName>
        <fullName evidence="2">Uncharacterized protein</fullName>
    </submittedName>
</protein>
<dbReference type="OrthoDB" id="3944128at2759"/>
<accession>A0A8H3J0L7</accession>
<dbReference type="Proteomes" id="UP000664521">
    <property type="component" value="Unassembled WGS sequence"/>
</dbReference>
<proteinExistence type="predicted"/>
<feature type="region of interest" description="Disordered" evidence="1">
    <location>
        <begin position="420"/>
        <end position="443"/>
    </location>
</feature>